<dbReference type="EMBL" id="UYRV01000374">
    <property type="protein sequence ID" value="VDK44200.1"/>
    <property type="molecule type" value="Genomic_DNA"/>
</dbReference>
<proteinExistence type="predicted"/>
<evidence type="ECO:0000256" key="1">
    <source>
        <dbReference type="SAM" id="MobiDB-lite"/>
    </source>
</evidence>
<keyword evidence="4" id="KW-1185">Reference proteome</keyword>
<feature type="transmembrane region" description="Helical" evidence="2">
    <location>
        <begin position="21"/>
        <end position="43"/>
    </location>
</feature>
<name>A0A3P6QJX5_CYLGO</name>
<feature type="region of interest" description="Disordered" evidence="1">
    <location>
        <begin position="1"/>
        <end position="22"/>
    </location>
</feature>
<evidence type="ECO:0000313" key="4">
    <source>
        <dbReference type="Proteomes" id="UP000271889"/>
    </source>
</evidence>
<keyword evidence="2" id="KW-0472">Membrane</keyword>
<dbReference type="AlphaFoldDB" id="A0A3P6QJX5"/>
<sequence length="50" mass="5846">MQMTRRQRTPTRTNSGTGRTGMPLRIAAVPPLLLFRCYLYSFYARMTLLH</sequence>
<dbReference type="Proteomes" id="UP000271889">
    <property type="component" value="Unassembled WGS sequence"/>
</dbReference>
<reference evidence="3 4" key="1">
    <citation type="submission" date="2018-11" db="EMBL/GenBank/DDBJ databases">
        <authorList>
            <consortium name="Pathogen Informatics"/>
        </authorList>
    </citation>
    <scope>NUCLEOTIDE SEQUENCE [LARGE SCALE GENOMIC DNA]</scope>
</reference>
<keyword evidence="2" id="KW-1133">Transmembrane helix</keyword>
<keyword evidence="2" id="KW-0812">Transmembrane</keyword>
<gene>
    <name evidence="3" type="ORF">CGOC_LOCUS286</name>
</gene>
<evidence type="ECO:0000256" key="2">
    <source>
        <dbReference type="SAM" id="Phobius"/>
    </source>
</evidence>
<protein>
    <submittedName>
        <fullName evidence="3">Uncharacterized protein</fullName>
    </submittedName>
</protein>
<evidence type="ECO:0000313" key="3">
    <source>
        <dbReference type="EMBL" id="VDK44200.1"/>
    </source>
</evidence>
<organism evidence="3 4">
    <name type="scientific">Cylicostephanus goldi</name>
    <name type="common">Nematode worm</name>
    <dbReference type="NCBI Taxonomy" id="71465"/>
    <lineage>
        <taxon>Eukaryota</taxon>
        <taxon>Metazoa</taxon>
        <taxon>Ecdysozoa</taxon>
        <taxon>Nematoda</taxon>
        <taxon>Chromadorea</taxon>
        <taxon>Rhabditida</taxon>
        <taxon>Rhabditina</taxon>
        <taxon>Rhabditomorpha</taxon>
        <taxon>Strongyloidea</taxon>
        <taxon>Strongylidae</taxon>
        <taxon>Cylicostephanus</taxon>
    </lineage>
</organism>
<accession>A0A3P6QJX5</accession>